<feature type="transmembrane region" description="Helical" evidence="1">
    <location>
        <begin position="183"/>
        <end position="203"/>
    </location>
</feature>
<keyword evidence="1" id="KW-0472">Membrane</keyword>
<keyword evidence="1" id="KW-0812">Transmembrane</keyword>
<feature type="transmembrane region" description="Helical" evidence="1">
    <location>
        <begin position="151"/>
        <end position="171"/>
    </location>
</feature>
<evidence type="ECO:0000313" key="3">
    <source>
        <dbReference type="Proteomes" id="UP000305398"/>
    </source>
</evidence>
<feature type="transmembrane region" description="Helical" evidence="1">
    <location>
        <begin position="92"/>
        <end position="114"/>
    </location>
</feature>
<evidence type="ECO:0000313" key="2">
    <source>
        <dbReference type="EMBL" id="QDA59940.1"/>
    </source>
</evidence>
<protein>
    <submittedName>
        <fullName evidence="2">Uncharacterized protein</fullName>
    </submittedName>
</protein>
<keyword evidence="3" id="KW-1185">Reference proteome</keyword>
<proteinExistence type="predicted"/>
<feature type="transmembrane region" description="Helical" evidence="1">
    <location>
        <begin position="126"/>
        <end position="145"/>
    </location>
</feature>
<dbReference type="KEGG" id="hyj:FHG12_07365"/>
<name>A0A5B7ZY97_9BACT</name>
<dbReference type="RefSeq" id="WP_139515119.1">
    <property type="nucleotide sequence ID" value="NZ_CP040896.1"/>
</dbReference>
<dbReference type="Proteomes" id="UP000305398">
    <property type="component" value="Chromosome"/>
</dbReference>
<evidence type="ECO:0000256" key="1">
    <source>
        <dbReference type="SAM" id="Phobius"/>
    </source>
</evidence>
<dbReference type="OrthoDB" id="882708at2"/>
<dbReference type="EMBL" id="CP040896">
    <property type="protein sequence ID" value="QDA59940.1"/>
    <property type="molecule type" value="Genomic_DNA"/>
</dbReference>
<accession>A0A5B7ZY97</accession>
<keyword evidence="1" id="KW-1133">Transmembrane helix</keyword>
<dbReference type="AlphaFoldDB" id="A0A5B7ZY97"/>
<gene>
    <name evidence="2" type="ORF">FHG12_07365</name>
</gene>
<organism evidence="2 3">
    <name type="scientific">Hymenobacter jejuensis</name>
    <dbReference type="NCBI Taxonomy" id="2502781"/>
    <lineage>
        <taxon>Bacteria</taxon>
        <taxon>Pseudomonadati</taxon>
        <taxon>Bacteroidota</taxon>
        <taxon>Cytophagia</taxon>
        <taxon>Cytophagales</taxon>
        <taxon>Hymenobacteraceae</taxon>
        <taxon>Hymenobacter</taxon>
    </lineage>
</organism>
<sequence length="218" mass="24520">MAEEYADKMARKTDAELQQYVLGRAQYRDDAVLAALDELTRRGHPHPDTALIRPELEAVVRVQLEKEAELQRQAERVATELEEGETQTGPALYSPLTITLFSVMFSMLAGGALLGINLKVLRQTGALVRLVVFMVLYIVIGAVVLQRMGPTSWFAALFNLPAIIAYNWWFWPRYIRTSTFQSRGWLIPFAVCALLQVGMYMLAAQYLGRMIVANGLSH</sequence>
<reference evidence="2 3" key="1">
    <citation type="submission" date="2019-06" db="EMBL/GenBank/DDBJ databases">
        <authorList>
            <person name="Srinivasan S."/>
        </authorList>
    </citation>
    <scope>NUCLEOTIDE SEQUENCE [LARGE SCALE GENOMIC DNA]</scope>
    <source>
        <strain evidence="2 3">17J68-5</strain>
    </source>
</reference>